<evidence type="ECO:0000313" key="5">
    <source>
        <dbReference type="Proteomes" id="UP000061512"/>
    </source>
</evidence>
<dbReference type="Gene3D" id="3.40.190.10">
    <property type="entry name" value="Periplasmic binding protein-like II"/>
    <property type="match status" value="2"/>
</dbReference>
<gene>
    <name evidence="4" type="ORF">WT57_21360</name>
</gene>
<dbReference type="CDD" id="cd13699">
    <property type="entry name" value="PBP2_OccT_like"/>
    <property type="match status" value="1"/>
</dbReference>
<dbReference type="Proteomes" id="UP000061512">
    <property type="component" value="Unassembled WGS sequence"/>
</dbReference>
<proteinExistence type="predicted"/>
<comment type="caution">
    <text evidence="4">The sequence shown here is derived from an EMBL/GenBank/DDBJ whole genome shotgun (WGS) entry which is preliminary data.</text>
</comment>
<keyword evidence="1 2" id="KW-0732">Signal</keyword>
<dbReference type="EMBL" id="LPJX01000043">
    <property type="protein sequence ID" value="KWF64207.1"/>
    <property type="molecule type" value="Genomic_DNA"/>
</dbReference>
<organism evidence="4 5">
    <name type="scientific">Burkholderia pseudomultivorans</name>
    <dbReference type="NCBI Taxonomy" id="1207504"/>
    <lineage>
        <taxon>Bacteria</taxon>
        <taxon>Pseudomonadati</taxon>
        <taxon>Pseudomonadota</taxon>
        <taxon>Betaproteobacteria</taxon>
        <taxon>Burkholderiales</taxon>
        <taxon>Burkholderiaceae</taxon>
        <taxon>Burkholderia</taxon>
        <taxon>Burkholderia cepacia complex</taxon>
    </lineage>
</organism>
<evidence type="ECO:0000256" key="1">
    <source>
        <dbReference type="ARBA" id="ARBA00022729"/>
    </source>
</evidence>
<name>A0A132EZ95_9BURK</name>
<sequence>MNSKRRMGLKAAACAFVVAAAAMATPGEAREWKTVTIALEGSYEPWNLTRPDGTIDGFEPELARDLCGRMRVQCKLMSQDWDGLIPGLNAGKFDVIMDALSISEDRKRAIAFSKPYANTPAVFVSAGPVGLPKALPNAAPLRLTGDPASDRAAVEPLRAALKGKSIGIVTGSVYSAFINRNFKDVASIREYKNAPDHDIDLLNGRIDVAFDDAAYYASALAKPGNAALRIVGPKIGGPIWGDGEALGLRKTDADLKTMFDQAIAAAIADGTVRRLSEKWFKTDVTP</sequence>
<evidence type="ECO:0000313" key="4">
    <source>
        <dbReference type="EMBL" id="KWF64207.1"/>
    </source>
</evidence>
<feature type="domain" description="Solute-binding protein family 3/N-terminal" evidence="3">
    <location>
        <begin position="34"/>
        <end position="283"/>
    </location>
</feature>
<dbReference type="AlphaFoldDB" id="A0A132EZ95"/>
<dbReference type="SUPFAM" id="SSF53850">
    <property type="entry name" value="Periplasmic binding protein-like II"/>
    <property type="match status" value="1"/>
</dbReference>
<dbReference type="RefSeq" id="WP_060299270.1">
    <property type="nucleotide sequence ID" value="NZ_LPJX01000043.1"/>
</dbReference>
<dbReference type="InterPro" id="IPR001638">
    <property type="entry name" value="Solute-binding_3/MltF_N"/>
</dbReference>
<protein>
    <submittedName>
        <fullName evidence="4">ABC transporter substrate-binding protein</fullName>
    </submittedName>
</protein>
<accession>A0A132EZ95</accession>
<dbReference type="PANTHER" id="PTHR35936">
    <property type="entry name" value="MEMBRANE-BOUND LYTIC MUREIN TRANSGLYCOSYLASE F"/>
    <property type="match status" value="1"/>
</dbReference>
<dbReference type="Pfam" id="PF00497">
    <property type="entry name" value="SBP_bac_3"/>
    <property type="match status" value="1"/>
</dbReference>
<evidence type="ECO:0000259" key="3">
    <source>
        <dbReference type="SMART" id="SM00062"/>
    </source>
</evidence>
<dbReference type="SMART" id="SM00062">
    <property type="entry name" value="PBPb"/>
    <property type="match status" value="1"/>
</dbReference>
<feature type="signal peptide" evidence="2">
    <location>
        <begin position="1"/>
        <end position="24"/>
    </location>
</feature>
<dbReference type="PANTHER" id="PTHR35936:SF19">
    <property type="entry name" value="AMINO-ACID-BINDING PROTEIN YXEM-RELATED"/>
    <property type="match status" value="1"/>
</dbReference>
<feature type="chain" id="PRO_5007291246" evidence="2">
    <location>
        <begin position="25"/>
        <end position="286"/>
    </location>
</feature>
<reference evidence="4 5" key="1">
    <citation type="submission" date="2015-11" db="EMBL/GenBank/DDBJ databases">
        <title>Expanding the genomic diversity of Burkholderia species for the development of highly accurate diagnostics.</title>
        <authorList>
            <person name="Sahl J."/>
            <person name="Keim P."/>
            <person name="Wagner D."/>
        </authorList>
    </citation>
    <scope>NUCLEOTIDE SEQUENCE [LARGE SCALE GENOMIC DNA]</scope>
    <source>
        <strain evidence="4 5">MSMB574WGS</strain>
    </source>
</reference>
<evidence type="ECO:0000256" key="2">
    <source>
        <dbReference type="SAM" id="SignalP"/>
    </source>
</evidence>